<dbReference type="AlphaFoldDB" id="A0A3M0I9L9"/>
<dbReference type="EMBL" id="PENI01000016">
    <property type="protein sequence ID" value="RMB83463.1"/>
    <property type="molecule type" value="Genomic_DNA"/>
</dbReference>
<comment type="caution">
    <text evidence="3">The sequence shown here is derived from an EMBL/GenBank/DDBJ whole genome shotgun (WGS) entry which is preliminary data.</text>
</comment>
<dbReference type="InterPro" id="IPR005523">
    <property type="entry name" value="DUF317_SPDY"/>
</dbReference>
<feature type="domain" description="DUF317" evidence="2">
    <location>
        <begin position="28"/>
        <end position="80"/>
    </location>
</feature>
<evidence type="ECO:0000256" key="1">
    <source>
        <dbReference type="SAM" id="MobiDB-lite"/>
    </source>
</evidence>
<reference evidence="3 4" key="1">
    <citation type="submission" date="2017-11" db="EMBL/GenBank/DDBJ databases">
        <title>Draft genome of actinobacteria isolated from guarana (Paullinia cupana (Mart.) Ducke.</title>
        <authorList>
            <person name="Siqueira K.A."/>
            <person name="Liotti R.G."/>
            <person name="Mendes T.A.O."/>
            <person name="Soares M.A."/>
        </authorList>
    </citation>
    <scope>NUCLEOTIDE SEQUENCE [LARGE SCALE GENOMIC DNA]</scope>
    <source>
        <strain evidence="3 4">193</strain>
    </source>
</reference>
<evidence type="ECO:0000259" key="2">
    <source>
        <dbReference type="Pfam" id="PF03771"/>
    </source>
</evidence>
<dbReference type="RefSeq" id="WP_121891818.1">
    <property type="nucleotide sequence ID" value="NZ_PENI01000016.1"/>
</dbReference>
<dbReference type="Pfam" id="PF03771">
    <property type="entry name" value="SPDY"/>
    <property type="match status" value="1"/>
</dbReference>
<gene>
    <name evidence="3" type="ORF">CTZ28_24265</name>
</gene>
<sequence>MQHHPHHQPCSGRPHSPHGLFEPRLKTAQWVELEEQGPSGWQTWAEPVPGSYVWAVSFSPSVPQDLVAVFAASLSSAAPVRRRLLPESKRNLLLRAPAG</sequence>
<accession>A0A3M0I9L9</accession>
<organism evidence="3 4">
    <name type="scientific">Streptomyces shenzhenensis</name>
    <dbReference type="NCBI Taxonomy" id="943815"/>
    <lineage>
        <taxon>Bacteria</taxon>
        <taxon>Bacillati</taxon>
        <taxon>Actinomycetota</taxon>
        <taxon>Actinomycetes</taxon>
        <taxon>Kitasatosporales</taxon>
        <taxon>Streptomycetaceae</taxon>
        <taxon>Streptomyces</taxon>
    </lineage>
</organism>
<proteinExistence type="predicted"/>
<dbReference type="Proteomes" id="UP000270471">
    <property type="component" value="Unassembled WGS sequence"/>
</dbReference>
<evidence type="ECO:0000313" key="4">
    <source>
        <dbReference type="Proteomes" id="UP000270471"/>
    </source>
</evidence>
<dbReference type="OrthoDB" id="4254756at2"/>
<name>A0A3M0I9L9_9ACTN</name>
<protein>
    <recommendedName>
        <fullName evidence="2">DUF317 domain-containing protein</fullName>
    </recommendedName>
</protein>
<feature type="region of interest" description="Disordered" evidence="1">
    <location>
        <begin position="1"/>
        <end position="21"/>
    </location>
</feature>
<keyword evidence="4" id="KW-1185">Reference proteome</keyword>
<evidence type="ECO:0000313" key="3">
    <source>
        <dbReference type="EMBL" id="RMB83463.1"/>
    </source>
</evidence>